<accession>A0A927YKD5</accession>
<dbReference type="EMBL" id="SVER01000002">
    <property type="protein sequence ID" value="MBE5918420.1"/>
    <property type="molecule type" value="Genomic_DNA"/>
</dbReference>
<organism evidence="2 3">
    <name type="scientific">Pseudobutyrivibrio ruminis</name>
    <dbReference type="NCBI Taxonomy" id="46206"/>
    <lineage>
        <taxon>Bacteria</taxon>
        <taxon>Bacillati</taxon>
        <taxon>Bacillota</taxon>
        <taxon>Clostridia</taxon>
        <taxon>Lachnospirales</taxon>
        <taxon>Lachnospiraceae</taxon>
        <taxon>Pseudobutyrivibrio</taxon>
    </lineage>
</organism>
<dbReference type="Proteomes" id="UP000766246">
    <property type="component" value="Unassembled WGS sequence"/>
</dbReference>
<evidence type="ECO:0000256" key="1">
    <source>
        <dbReference type="SAM" id="SignalP"/>
    </source>
</evidence>
<sequence length="176" mass="19294">MKGRNYLLVAAAAVLVASASIKPAMAYFTDSHIAVGERTIKLGDSKLTPPEDSVSNMIKTVAITNTGDYEVFVRVKAITPEGVKVTINKESKADWVLVGDYYYYAASEDVENNGTVLPVKETTKPLKLDIVEPTDENLKGQPFNVVIVQEATKVLYHENGKAFADWKLKINGEVDD</sequence>
<name>A0A927YKD5_9FIRM</name>
<comment type="caution">
    <text evidence="2">The sequence shown here is derived from an EMBL/GenBank/DDBJ whole genome shotgun (WGS) entry which is preliminary data.</text>
</comment>
<proteinExistence type="predicted"/>
<keyword evidence="1" id="KW-0732">Signal</keyword>
<dbReference type="AlphaFoldDB" id="A0A927YKD5"/>
<protein>
    <recommendedName>
        <fullName evidence="4">SipW-cognate class signal peptide</fullName>
    </recommendedName>
</protein>
<feature type="chain" id="PRO_5037618452" description="SipW-cognate class signal peptide" evidence="1">
    <location>
        <begin position="27"/>
        <end position="176"/>
    </location>
</feature>
<gene>
    <name evidence="2" type="ORF">E7272_01125</name>
</gene>
<reference evidence="2" key="1">
    <citation type="submission" date="2019-04" db="EMBL/GenBank/DDBJ databases">
        <title>Evolution of Biomass-Degrading Anaerobic Consortia Revealed by Metagenomics.</title>
        <authorList>
            <person name="Peng X."/>
        </authorList>
    </citation>
    <scope>NUCLEOTIDE SEQUENCE</scope>
    <source>
        <strain evidence="2">SIG311</strain>
    </source>
</reference>
<feature type="signal peptide" evidence="1">
    <location>
        <begin position="1"/>
        <end position="26"/>
    </location>
</feature>
<evidence type="ECO:0008006" key="4">
    <source>
        <dbReference type="Google" id="ProtNLM"/>
    </source>
</evidence>
<evidence type="ECO:0000313" key="3">
    <source>
        <dbReference type="Proteomes" id="UP000766246"/>
    </source>
</evidence>
<evidence type="ECO:0000313" key="2">
    <source>
        <dbReference type="EMBL" id="MBE5918420.1"/>
    </source>
</evidence>